<dbReference type="KEGG" id="mgk:FSB76_08835"/>
<dbReference type="PIRSF" id="PIRSF028451">
    <property type="entry name" value="UCP028451"/>
    <property type="match status" value="1"/>
</dbReference>
<protein>
    <submittedName>
        <fullName evidence="1">DUF2461 domain-containing protein</fullName>
    </submittedName>
</protein>
<reference evidence="1 2" key="1">
    <citation type="journal article" date="2013" name="J. Microbiol.">
        <title>Mucilaginibacter ginsenosidivorax sp. nov., with ginsenoside converting activity isolated from sediment.</title>
        <authorList>
            <person name="Kim J.K."/>
            <person name="Choi T.E."/>
            <person name="Liu Q.M."/>
            <person name="Park H.Y."/>
            <person name="Yi T.H."/>
            <person name="Yoon M.H."/>
            <person name="Kim S.C."/>
            <person name="Im W.T."/>
        </authorList>
    </citation>
    <scope>NUCLEOTIDE SEQUENCE [LARGE SCALE GENOMIC DNA]</scope>
    <source>
        <strain evidence="1 2">KHI28</strain>
    </source>
</reference>
<name>A0A5B8VZU4_9SPHI</name>
<sequence length="220" mass="25194">MIYQESLDFLKDLAENNNRDWFTANKERYDAARENVIDFTGQLLAKLQKIDPAIDETVDAKKRVMRIYRDIRFSKNKTPYKNNFGVSIPSGGSRGGTVEFYLQIQPGNSFIGGGYWMPEAPHLKVIRQEIDYNASELKAIIDDKAFVKLFGDFRKQEQLKSVPREYSAENENIDLLKLKSFVAWHKITDEEITSGDAVQLVADICSKIYPLNVFLKNALA</sequence>
<dbReference type="Pfam" id="PF09365">
    <property type="entry name" value="DUF2461"/>
    <property type="match status" value="1"/>
</dbReference>
<gene>
    <name evidence="1" type="ORF">FSB76_08835</name>
</gene>
<dbReference type="PANTHER" id="PTHR36452:SF1">
    <property type="entry name" value="DUF2461 DOMAIN-CONTAINING PROTEIN"/>
    <property type="match status" value="1"/>
</dbReference>
<dbReference type="AlphaFoldDB" id="A0A5B8VZU4"/>
<dbReference type="OrthoDB" id="9794241at2"/>
<dbReference type="Proteomes" id="UP000321362">
    <property type="component" value="Chromosome"/>
</dbReference>
<dbReference type="InterPro" id="IPR012808">
    <property type="entry name" value="CHP02453"/>
</dbReference>
<organism evidence="1 2">
    <name type="scientific">Mucilaginibacter ginsenosidivorax</name>
    <dbReference type="NCBI Taxonomy" id="862126"/>
    <lineage>
        <taxon>Bacteria</taxon>
        <taxon>Pseudomonadati</taxon>
        <taxon>Bacteroidota</taxon>
        <taxon>Sphingobacteriia</taxon>
        <taxon>Sphingobacteriales</taxon>
        <taxon>Sphingobacteriaceae</taxon>
        <taxon>Mucilaginibacter</taxon>
    </lineage>
</organism>
<dbReference type="EMBL" id="CP042437">
    <property type="protein sequence ID" value="QEC76046.1"/>
    <property type="molecule type" value="Genomic_DNA"/>
</dbReference>
<accession>A0A5B8VZU4</accession>
<dbReference type="NCBIfam" id="TIGR02453">
    <property type="entry name" value="TIGR02453 family protein"/>
    <property type="match status" value="1"/>
</dbReference>
<dbReference type="RefSeq" id="WP_147053228.1">
    <property type="nucleotide sequence ID" value="NZ_CP042437.1"/>
</dbReference>
<evidence type="ECO:0000313" key="1">
    <source>
        <dbReference type="EMBL" id="QEC76046.1"/>
    </source>
</evidence>
<dbReference type="InterPro" id="IPR015996">
    <property type="entry name" value="UCP028451"/>
</dbReference>
<dbReference type="PANTHER" id="PTHR36452">
    <property type="entry name" value="CHROMOSOME 12, WHOLE GENOME SHOTGUN SEQUENCE"/>
    <property type="match status" value="1"/>
</dbReference>
<proteinExistence type="predicted"/>
<keyword evidence="2" id="KW-1185">Reference proteome</keyword>
<evidence type="ECO:0000313" key="2">
    <source>
        <dbReference type="Proteomes" id="UP000321362"/>
    </source>
</evidence>